<proteinExistence type="predicted"/>
<organism evidence="1 2">
    <name type="scientific">Flavobacterium chungangensis</name>
    <dbReference type="NCBI Taxonomy" id="2708132"/>
    <lineage>
        <taxon>Bacteria</taxon>
        <taxon>Pseudomonadati</taxon>
        <taxon>Bacteroidota</taxon>
        <taxon>Flavobacteriia</taxon>
        <taxon>Flavobacteriales</taxon>
        <taxon>Flavobacteriaceae</taxon>
        <taxon>Flavobacterium</taxon>
    </lineage>
</organism>
<comment type="caution">
    <text evidence="1">The sequence shown here is derived from an EMBL/GenBank/DDBJ whole genome shotgun (WGS) entry which is preliminary data.</text>
</comment>
<gene>
    <name evidence="1" type="ORF">ACFO3N_15275</name>
</gene>
<evidence type="ECO:0000313" key="1">
    <source>
        <dbReference type="EMBL" id="MFC4478433.1"/>
    </source>
</evidence>
<dbReference type="EMBL" id="JBHSFY010000009">
    <property type="protein sequence ID" value="MFC4478433.1"/>
    <property type="molecule type" value="Genomic_DNA"/>
</dbReference>
<accession>A0ABV8ZEE2</accession>
<sequence length="137" mass="16263">MKNLIFLILLICAFLVSFKTKNSRNSQSSFDYYFANSKNRWSDKEKFGKWIEKQDTVIFTLGYFRGDCCGSIPEPKNMFAEIVNDTIYYDYRNEIDPDCDSSIGICGAVIDFVINKNKYPNYKKFIWKYRKKPQKDY</sequence>
<dbReference type="RefSeq" id="WP_095928812.1">
    <property type="nucleotide sequence ID" value="NZ_JBHSFY010000009.1"/>
</dbReference>
<keyword evidence="2" id="KW-1185">Reference proteome</keyword>
<reference evidence="2" key="1">
    <citation type="journal article" date="2019" name="Int. J. Syst. Evol. Microbiol.">
        <title>The Global Catalogue of Microorganisms (GCM) 10K type strain sequencing project: providing services to taxonomists for standard genome sequencing and annotation.</title>
        <authorList>
            <consortium name="The Broad Institute Genomics Platform"/>
            <consortium name="The Broad Institute Genome Sequencing Center for Infectious Disease"/>
            <person name="Wu L."/>
            <person name="Ma J."/>
        </authorList>
    </citation>
    <scope>NUCLEOTIDE SEQUENCE [LARGE SCALE GENOMIC DNA]</scope>
    <source>
        <strain evidence="2">NBRC 103627</strain>
    </source>
</reference>
<protein>
    <submittedName>
        <fullName evidence="1">Uncharacterized protein</fullName>
    </submittedName>
</protein>
<dbReference type="Proteomes" id="UP001596003">
    <property type="component" value="Unassembled WGS sequence"/>
</dbReference>
<evidence type="ECO:0000313" key="2">
    <source>
        <dbReference type="Proteomes" id="UP001596003"/>
    </source>
</evidence>
<name>A0ABV8ZEE2_9FLAO</name>